<evidence type="ECO:0000259" key="8">
    <source>
        <dbReference type="Pfam" id="PF09335"/>
    </source>
</evidence>
<dbReference type="EMBL" id="FNGP01000006">
    <property type="protein sequence ID" value="SDL79781.1"/>
    <property type="molecule type" value="Genomic_DNA"/>
</dbReference>
<feature type="transmembrane region" description="Helical" evidence="7">
    <location>
        <begin position="139"/>
        <end position="162"/>
    </location>
</feature>
<evidence type="ECO:0000256" key="7">
    <source>
        <dbReference type="SAM" id="Phobius"/>
    </source>
</evidence>
<proteinExistence type="inferred from homology"/>
<evidence type="ECO:0000256" key="4">
    <source>
        <dbReference type="ARBA" id="ARBA00022692"/>
    </source>
</evidence>
<evidence type="ECO:0000256" key="5">
    <source>
        <dbReference type="ARBA" id="ARBA00022989"/>
    </source>
</evidence>
<protein>
    <submittedName>
        <fullName evidence="9">Membrane protein DedA, SNARE-associated domain</fullName>
    </submittedName>
</protein>
<reference evidence="9 10" key="1">
    <citation type="submission" date="2016-10" db="EMBL/GenBank/DDBJ databases">
        <authorList>
            <person name="de Groot N.N."/>
        </authorList>
    </citation>
    <scope>NUCLEOTIDE SEQUENCE [LARGE SCALE GENOMIC DNA]</scope>
    <source>
        <strain evidence="9 10">CGMCC 1.9159</strain>
    </source>
</reference>
<dbReference type="PANTHER" id="PTHR42709:SF6">
    <property type="entry name" value="UNDECAPRENYL PHOSPHATE TRANSPORTER A"/>
    <property type="match status" value="1"/>
</dbReference>
<feature type="transmembrane region" description="Helical" evidence="7">
    <location>
        <begin position="174"/>
        <end position="195"/>
    </location>
</feature>
<comment type="similarity">
    <text evidence="2">Belongs to the DedA family.</text>
</comment>
<dbReference type="OrthoDB" id="9813426at2"/>
<comment type="subcellular location">
    <subcellularLocation>
        <location evidence="1">Cell membrane</location>
        <topology evidence="1">Multi-pass membrane protein</topology>
    </subcellularLocation>
</comment>
<name>A0A1G9N0M8_9ACTN</name>
<keyword evidence="5 7" id="KW-1133">Transmembrane helix</keyword>
<dbReference type="STRING" id="686624.SAMN04488242_2856"/>
<feature type="transmembrane region" description="Helical" evidence="7">
    <location>
        <begin position="55"/>
        <end position="78"/>
    </location>
</feature>
<dbReference type="Pfam" id="PF09335">
    <property type="entry name" value="VTT_dom"/>
    <property type="match status" value="1"/>
</dbReference>
<keyword evidence="4 7" id="KW-0812">Transmembrane</keyword>
<evidence type="ECO:0000313" key="10">
    <source>
        <dbReference type="Proteomes" id="UP000199475"/>
    </source>
</evidence>
<evidence type="ECO:0000313" key="9">
    <source>
        <dbReference type="EMBL" id="SDL79781.1"/>
    </source>
</evidence>
<gene>
    <name evidence="9" type="ORF">SAMN04488242_2856</name>
</gene>
<evidence type="ECO:0000256" key="6">
    <source>
        <dbReference type="ARBA" id="ARBA00023136"/>
    </source>
</evidence>
<keyword evidence="10" id="KW-1185">Reference proteome</keyword>
<sequence>MNLIEWAIHVTESLGGPGVALLLFLENVFPPIPSEVVLPVAGVVAGMGRHSFVTMLLWALVGGLAGAYLLYGIGYLVGPDRVRHWCRRVPLVDVEDFDKSLDWFARHGQSGIFLGRMVPGVRSLISIPAGIYRMSLLKFTLLTASGSTIWNTLFIAAGFYLGENWHVIEPYTDLFSNLVAVTIVILLAWFVVTRLRRNRGRERHQ</sequence>
<dbReference type="RefSeq" id="WP_093253583.1">
    <property type="nucleotide sequence ID" value="NZ_FNGP01000006.1"/>
</dbReference>
<dbReference type="InterPro" id="IPR051311">
    <property type="entry name" value="DedA_domain"/>
</dbReference>
<dbReference type="InterPro" id="IPR032816">
    <property type="entry name" value="VTT_dom"/>
</dbReference>
<organism evidence="9 10">
    <name type="scientific">Tessaracoccus oleiagri</name>
    <dbReference type="NCBI Taxonomy" id="686624"/>
    <lineage>
        <taxon>Bacteria</taxon>
        <taxon>Bacillati</taxon>
        <taxon>Actinomycetota</taxon>
        <taxon>Actinomycetes</taxon>
        <taxon>Propionibacteriales</taxon>
        <taxon>Propionibacteriaceae</taxon>
        <taxon>Tessaracoccus</taxon>
    </lineage>
</organism>
<dbReference type="PANTHER" id="PTHR42709">
    <property type="entry name" value="ALKALINE PHOSPHATASE LIKE PROTEIN"/>
    <property type="match status" value="1"/>
</dbReference>
<keyword evidence="6 7" id="KW-0472">Membrane</keyword>
<feature type="domain" description="VTT" evidence="8">
    <location>
        <begin position="32"/>
        <end position="158"/>
    </location>
</feature>
<dbReference type="AlphaFoldDB" id="A0A1G9N0M8"/>
<evidence type="ECO:0000256" key="3">
    <source>
        <dbReference type="ARBA" id="ARBA00022475"/>
    </source>
</evidence>
<keyword evidence="3" id="KW-1003">Cell membrane</keyword>
<evidence type="ECO:0000256" key="2">
    <source>
        <dbReference type="ARBA" id="ARBA00010792"/>
    </source>
</evidence>
<dbReference type="Proteomes" id="UP000199475">
    <property type="component" value="Unassembled WGS sequence"/>
</dbReference>
<evidence type="ECO:0000256" key="1">
    <source>
        <dbReference type="ARBA" id="ARBA00004651"/>
    </source>
</evidence>
<dbReference type="GO" id="GO:0005886">
    <property type="term" value="C:plasma membrane"/>
    <property type="evidence" value="ECO:0007669"/>
    <property type="project" value="UniProtKB-SubCell"/>
</dbReference>
<accession>A0A1G9N0M8</accession>